<dbReference type="PROSITE" id="PS51788">
    <property type="entry name" value="CULT"/>
    <property type="match status" value="1"/>
</dbReference>
<name>A0A2C8F8J8_9BACT</name>
<sequence length="146" mass="16304">MFTHAHHTCNVPLYLKEHQPPAPSDIEETDANSTATTGDKGPALVCKLCRTVITRKDLGMTVDGKHRHVFFNPHGLVFEIGCFASARHLSVASPKSEEFSWFPDYAWESMVCSECFTHMGWRFTGQDGGFYGLILANLVEEEGRKA</sequence>
<dbReference type="CDD" id="cd15777">
    <property type="entry name" value="CRBN_C_like"/>
    <property type="match status" value="1"/>
</dbReference>
<dbReference type="FunFam" id="2.170.150.20:FF:000007">
    <property type="entry name" value="Protein cereblon"/>
    <property type="match status" value="1"/>
</dbReference>
<evidence type="ECO:0000256" key="1">
    <source>
        <dbReference type="SAM" id="MobiDB-lite"/>
    </source>
</evidence>
<proteinExistence type="predicted"/>
<dbReference type="AlphaFoldDB" id="A0A2C8F8J8"/>
<gene>
    <name evidence="3" type="ORF">DPRO_1974</name>
</gene>
<keyword evidence="4" id="KW-1185">Reference proteome</keyword>
<dbReference type="Gene3D" id="2.170.150.20">
    <property type="entry name" value="Peptide methionine sulfoxide reductase"/>
    <property type="match status" value="1"/>
</dbReference>
<dbReference type="Proteomes" id="UP000219215">
    <property type="component" value="Chromosome DPRO"/>
</dbReference>
<reference evidence="4" key="1">
    <citation type="submission" date="2017-09" db="EMBL/GenBank/DDBJ databases">
        <authorList>
            <person name="Regsiter A."/>
            <person name="William W."/>
        </authorList>
    </citation>
    <scope>NUCLEOTIDE SEQUENCE [LARGE SCALE GENOMIC DNA]</scope>
    <source>
        <strain evidence="4">500-1</strain>
    </source>
</reference>
<dbReference type="OrthoDB" id="6197001at2"/>
<accession>A0A2C8F8J8</accession>
<evidence type="ECO:0000259" key="2">
    <source>
        <dbReference type="PROSITE" id="PS51788"/>
    </source>
</evidence>
<organism evidence="3 4">
    <name type="scientific">Pseudodesulfovibrio profundus</name>
    <dbReference type="NCBI Taxonomy" id="57320"/>
    <lineage>
        <taxon>Bacteria</taxon>
        <taxon>Pseudomonadati</taxon>
        <taxon>Thermodesulfobacteriota</taxon>
        <taxon>Desulfovibrionia</taxon>
        <taxon>Desulfovibrionales</taxon>
        <taxon>Desulfovibrionaceae</taxon>
    </lineage>
</organism>
<evidence type="ECO:0000313" key="3">
    <source>
        <dbReference type="EMBL" id="SOB58877.1"/>
    </source>
</evidence>
<dbReference type="RefSeq" id="WP_097011851.1">
    <property type="nucleotide sequence ID" value="NZ_LT907975.1"/>
</dbReference>
<evidence type="ECO:0000313" key="4">
    <source>
        <dbReference type="Proteomes" id="UP000219215"/>
    </source>
</evidence>
<dbReference type="KEGG" id="pprf:DPRO_1974"/>
<dbReference type="EMBL" id="LT907975">
    <property type="protein sequence ID" value="SOB58877.1"/>
    <property type="molecule type" value="Genomic_DNA"/>
</dbReference>
<protein>
    <recommendedName>
        <fullName evidence="2">CULT domain-containing protein</fullName>
    </recommendedName>
</protein>
<dbReference type="InterPro" id="IPR034750">
    <property type="entry name" value="CULT"/>
</dbReference>
<feature type="domain" description="CULT" evidence="2">
    <location>
        <begin position="41"/>
        <end position="142"/>
    </location>
</feature>
<feature type="region of interest" description="Disordered" evidence="1">
    <location>
        <begin position="15"/>
        <end position="38"/>
    </location>
</feature>